<name>A0A3R8U3L9_9BURK</name>
<evidence type="ECO:0000256" key="2">
    <source>
        <dbReference type="ARBA" id="ARBA00022475"/>
    </source>
</evidence>
<comment type="caution">
    <text evidence="7">The sequence shown here is derived from an EMBL/GenBank/DDBJ whole genome shotgun (WGS) entry which is preliminary data.</text>
</comment>
<evidence type="ECO:0000256" key="5">
    <source>
        <dbReference type="ARBA" id="ARBA00023136"/>
    </source>
</evidence>
<evidence type="ECO:0000256" key="3">
    <source>
        <dbReference type="ARBA" id="ARBA00022692"/>
    </source>
</evidence>
<evidence type="ECO:0000313" key="8">
    <source>
        <dbReference type="Proteomes" id="UP000269265"/>
    </source>
</evidence>
<dbReference type="AlphaFoldDB" id="A0A3R8U3L9"/>
<dbReference type="GO" id="GO:0005886">
    <property type="term" value="C:plasma membrane"/>
    <property type="evidence" value="ECO:0007669"/>
    <property type="project" value="UniProtKB-SubCell"/>
</dbReference>
<evidence type="ECO:0000256" key="1">
    <source>
        <dbReference type="ARBA" id="ARBA00004651"/>
    </source>
</evidence>
<dbReference type="EMBL" id="RSED01000008">
    <property type="protein sequence ID" value="RRS04020.1"/>
    <property type="molecule type" value="Genomic_DNA"/>
</dbReference>
<protein>
    <submittedName>
        <fullName evidence="7">UPF0104 family protein</fullName>
    </submittedName>
</protein>
<evidence type="ECO:0000256" key="4">
    <source>
        <dbReference type="ARBA" id="ARBA00022989"/>
    </source>
</evidence>
<feature type="transmembrane region" description="Helical" evidence="6">
    <location>
        <begin position="30"/>
        <end position="49"/>
    </location>
</feature>
<keyword evidence="5 6" id="KW-0472">Membrane</keyword>
<feature type="transmembrane region" description="Helical" evidence="6">
    <location>
        <begin position="157"/>
        <end position="175"/>
    </location>
</feature>
<feature type="transmembrane region" description="Helical" evidence="6">
    <location>
        <begin position="61"/>
        <end position="77"/>
    </location>
</feature>
<reference evidence="7 8" key="1">
    <citation type="submission" date="2018-12" db="EMBL/GenBank/DDBJ databases">
        <title>The whole draft genome of Aquabacterium sp. SJQ9.</title>
        <authorList>
            <person name="Sun L."/>
            <person name="Gao X."/>
            <person name="Chen W."/>
            <person name="Huang K."/>
        </authorList>
    </citation>
    <scope>NUCLEOTIDE SEQUENCE [LARGE SCALE GENOMIC DNA]</scope>
    <source>
        <strain evidence="7 8">SJQ9</strain>
    </source>
</reference>
<evidence type="ECO:0000313" key="7">
    <source>
        <dbReference type="EMBL" id="RRS04020.1"/>
    </source>
</evidence>
<evidence type="ECO:0000256" key="6">
    <source>
        <dbReference type="SAM" id="Phobius"/>
    </source>
</evidence>
<keyword evidence="4 6" id="KW-1133">Transmembrane helix</keyword>
<keyword evidence="2" id="KW-1003">Cell membrane</keyword>
<keyword evidence="8" id="KW-1185">Reference proteome</keyword>
<keyword evidence="3 6" id="KW-0812">Transmembrane</keyword>
<dbReference type="Proteomes" id="UP000269265">
    <property type="component" value="Unassembled WGS sequence"/>
</dbReference>
<gene>
    <name evidence="7" type="ORF">EIP75_11510</name>
</gene>
<dbReference type="Pfam" id="PF03706">
    <property type="entry name" value="LPG_synthase_TM"/>
    <property type="match status" value="1"/>
</dbReference>
<organism evidence="7 8">
    <name type="scientific">Aquabacterium soli</name>
    <dbReference type="NCBI Taxonomy" id="2493092"/>
    <lineage>
        <taxon>Bacteria</taxon>
        <taxon>Pseudomonadati</taxon>
        <taxon>Pseudomonadota</taxon>
        <taxon>Betaproteobacteria</taxon>
        <taxon>Burkholderiales</taxon>
        <taxon>Aquabacterium</taxon>
    </lineage>
</organism>
<proteinExistence type="predicted"/>
<sequence>MGDNGRLSAPCCLMSPTPPNTPTRRWLQQALTWLVGLGLLAWLLSHVPLDTVREALAAPSPWVWAGTLLGLLLSYLMRAARLQIVLGLADSPQAPSARTALGLRLDALRVILMHNAAVNLLPMRAGELSFPWLASTQLRMPLAQAVASLLWMRLQDLAVLLALGLMLWPGLPLAWRAGGLTLLVLGWQAGIKTLNALHASAHKQDGASGAKWKALLQRLHTALLDPHHHQPTAWLFTWANWAIKLTAGALLLSAITRAGMGAGWAGALGGELAAVVPIQGPAGFGTYEAGVWAGFALSMPAGSVGLSQAVPAALALHLCFLLCAVAAGAIAWATPSWTSPRLPD</sequence>
<feature type="transmembrane region" description="Helical" evidence="6">
    <location>
        <begin position="233"/>
        <end position="255"/>
    </location>
</feature>
<accession>A0A3R8U3L9</accession>
<dbReference type="InterPro" id="IPR022791">
    <property type="entry name" value="L-PG_synthase/AglD"/>
</dbReference>
<comment type="subcellular location">
    <subcellularLocation>
        <location evidence="1">Cell membrane</location>
        <topology evidence="1">Multi-pass membrane protein</topology>
    </subcellularLocation>
</comment>
<feature type="transmembrane region" description="Helical" evidence="6">
    <location>
        <begin position="309"/>
        <end position="333"/>
    </location>
</feature>